<protein>
    <submittedName>
        <fullName evidence="2">Uncharacterized protein</fullName>
    </submittedName>
</protein>
<proteinExistence type="predicted"/>
<dbReference type="Proteomes" id="UP001634007">
    <property type="component" value="Unassembled WGS sequence"/>
</dbReference>
<evidence type="ECO:0000256" key="1">
    <source>
        <dbReference type="SAM" id="Phobius"/>
    </source>
</evidence>
<evidence type="ECO:0000313" key="2">
    <source>
        <dbReference type="EMBL" id="KAL3734470.1"/>
    </source>
</evidence>
<reference evidence="2 3" key="1">
    <citation type="submission" date="2024-11" db="EMBL/GenBank/DDBJ databases">
        <title>Chromosome-level genome assembly of Eucalyptus globulus Labill. provides insights into its genome evolution.</title>
        <authorList>
            <person name="Li X."/>
        </authorList>
    </citation>
    <scope>NUCLEOTIDE SEQUENCE [LARGE SCALE GENOMIC DNA]</scope>
    <source>
        <strain evidence="2">CL2024</strain>
        <tissue evidence="2">Fresh tender leaves</tissue>
    </source>
</reference>
<keyword evidence="3" id="KW-1185">Reference proteome</keyword>
<dbReference type="AlphaFoldDB" id="A0ABD3K3I6"/>
<keyword evidence="1" id="KW-1133">Transmembrane helix</keyword>
<dbReference type="EMBL" id="JBJKBG010000006">
    <property type="protein sequence ID" value="KAL3734470.1"/>
    <property type="molecule type" value="Genomic_DNA"/>
</dbReference>
<keyword evidence="1" id="KW-0472">Membrane</keyword>
<organism evidence="2 3">
    <name type="scientific">Eucalyptus globulus</name>
    <name type="common">Tasmanian blue gum</name>
    <dbReference type="NCBI Taxonomy" id="34317"/>
    <lineage>
        <taxon>Eukaryota</taxon>
        <taxon>Viridiplantae</taxon>
        <taxon>Streptophyta</taxon>
        <taxon>Embryophyta</taxon>
        <taxon>Tracheophyta</taxon>
        <taxon>Spermatophyta</taxon>
        <taxon>Magnoliopsida</taxon>
        <taxon>eudicotyledons</taxon>
        <taxon>Gunneridae</taxon>
        <taxon>Pentapetalae</taxon>
        <taxon>rosids</taxon>
        <taxon>malvids</taxon>
        <taxon>Myrtales</taxon>
        <taxon>Myrtaceae</taxon>
        <taxon>Myrtoideae</taxon>
        <taxon>Eucalypteae</taxon>
        <taxon>Eucalyptus</taxon>
    </lineage>
</organism>
<sequence length="121" mass="13257">MRNNHSYNELVSCKLADRKNSQISVIIGSEMEDLQPSVAQESGQCAQSQSSVGSCMRCAVAAAKYGRRFPASHGLLHRPYIHSMLVVAAVCVCVCLFYRNIQRLVVVILPSIGKKLDYGAI</sequence>
<gene>
    <name evidence="2" type="ORF">ACJRO7_023770</name>
</gene>
<accession>A0ABD3K3I6</accession>
<evidence type="ECO:0000313" key="3">
    <source>
        <dbReference type="Proteomes" id="UP001634007"/>
    </source>
</evidence>
<keyword evidence="1" id="KW-0812">Transmembrane</keyword>
<feature type="transmembrane region" description="Helical" evidence="1">
    <location>
        <begin position="80"/>
        <end position="98"/>
    </location>
</feature>
<comment type="caution">
    <text evidence="2">The sequence shown here is derived from an EMBL/GenBank/DDBJ whole genome shotgun (WGS) entry which is preliminary data.</text>
</comment>
<name>A0ABD3K3I6_EUCGL</name>